<proteinExistence type="predicted"/>
<evidence type="ECO:0000259" key="1">
    <source>
        <dbReference type="Pfam" id="PF01551"/>
    </source>
</evidence>
<dbReference type="PANTHER" id="PTHR21666">
    <property type="entry name" value="PEPTIDASE-RELATED"/>
    <property type="match status" value="1"/>
</dbReference>
<reference evidence="3" key="1">
    <citation type="journal article" date="2019" name="Int. J. Syst. Evol. Microbiol.">
        <title>The Global Catalogue of Microorganisms (GCM) 10K type strain sequencing project: providing services to taxonomists for standard genome sequencing and annotation.</title>
        <authorList>
            <consortium name="The Broad Institute Genomics Platform"/>
            <consortium name="The Broad Institute Genome Sequencing Center for Infectious Disease"/>
            <person name="Wu L."/>
            <person name="Ma J."/>
        </authorList>
    </citation>
    <scope>NUCLEOTIDE SEQUENCE [LARGE SCALE GENOMIC DNA]</scope>
    <source>
        <strain evidence="3">JCM 13004</strain>
    </source>
</reference>
<gene>
    <name evidence="2" type="ORF">GCM10009665_34640</name>
</gene>
<comment type="caution">
    <text evidence="2">The sequence shown here is derived from an EMBL/GenBank/DDBJ whole genome shotgun (WGS) entry which is preliminary data.</text>
</comment>
<dbReference type="Proteomes" id="UP001500037">
    <property type="component" value="Unassembled WGS sequence"/>
</dbReference>
<dbReference type="Pfam" id="PF01551">
    <property type="entry name" value="Peptidase_M23"/>
    <property type="match status" value="1"/>
</dbReference>
<feature type="domain" description="M23ase beta-sheet core" evidence="1">
    <location>
        <begin position="322"/>
        <end position="423"/>
    </location>
</feature>
<evidence type="ECO:0000313" key="3">
    <source>
        <dbReference type="Proteomes" id="UP001500037"/>
    </source>
</evidence>
<organism evidence="2 3">
    <name type="scientific">Kitasatospora nipponensis</name>
    <dbReference type="NCBI Taxonomy" id="258049"/>
    <lineage>
        <taxon>Bacteria</taxon>
        <taxon>Bacillati</taxon>
        <taxon>Actinomycetota</taxon>
        <taxon>Actinomycetes</taxon>
        <taxon>Kitasatosporales</taxon>
        <taxon>Streptomycetaceae</taxon>
        <taxon>Kitasatospora</taxon>
    </lineage>
</organism>
<dbReference type="Gene3D" id="2.70.70.10">
    <property type="entry name" value="Glucose Permease (Domain IIA)"/>
    <property type="match status" value="1"/>
</dbReference>
<dbReference type="InterPro" id="IPR050570">
    <property type="entry name" value="Cell_wall_metabolism_enzyme"/>
</dbReference>
<dbReference type="CDD" id="cd12797">
    <property type="entry name" value="M23_peptidase"/>
    <property type="match status" value="1"/>
</dbReference>
<dbReference type="SUPFAM" id="SSF51261">
    <property type="entry name" value="Duplicated hybrid motif"/>
    <property type="match status" value="1"/>
</dbReference>
<dbReference type="InterPro" id="IPR011055">
    <property type="entry name" value="Dup_hybrid_motif"/>
</dbReference>
<dbReference type="PANTHER" id="PTHR21666:SF285">
    <property type="entry name" value="M23 FAMILY METALLOPEPTIDASE"/>
    <property type="match status" value="1"/>
</dbReference>
<protein>
    <recommendedName>
        <fullName evidence="1">M23ase beta-sheet core domain-containing protein</fullName>
    </recommendedName>
</protein>
<dbReference type="InterPro" id="IPR016047">
    <property type="entry name" value="M23ase_b-sheet_dom"/>
</dbReference>
<accession>A0ABP4GW61</accession>
<dbReference type="RefSeq" id="WP_344442551.1">
    <property type="nucleotide sequence ID" value="NZ_BAAALF010000055.1"/>
</dbReference>
<evidence type="ECO:0000313" key="2">
    <source>
        <dbReference type="EMBL" id="GAA1240871.1"/>
    </source>
</evidence>
<dbReference type="EMBL" id="BAAALF010000055">
    <property type="protein sequence ID" value="GAA1240871.1"/>
    <property type="molecule type" value="Genomic_DNA"/>
</dbReference>
<keyword evidence="3" id="KW-1185">Reference proteome</keyword>
<sequence length="452" mass="47638">MSTGEREMAQRRVEDIEDIEDVGGVQERERAALHAYLTPPHLDPALFAPGFVQNVGADFLAALRERVVARHGEVRELLPGGAASRHRVRCARGEFSALVNVDGQGRIVFLWLAPEGSDADPDADADADADAGPESASVRTLRERLAGPVLAPLVGALAGPALALNAALTGTRTEAGLSLLAALALLPVSRLRVPWEWVGRWVRAAGTALVLVPAGWAALRWPALPAGGIPPVGAAVTAVVVLSALAVVRGVREEGGRRPVLLITNPLPGSRALVVQGGGRSVNHHVGVPAQRIALDVVCLGRRGRRSARGPMPRDLAAYHAYGSTLVAPCDGTVIGSADGFHDQPVQVAPGERRALRPQPATGNHVILRTSTADGEVLVVLAHLRRGSVRVRVGDRVTAGQPLALIGNSGNTTEPHLHIHAERRTAASPVGIPLRLVARPGRRLRRGRRLDL</sequence>
<name>A0ABP4GW61_9ACTN</name>